<gene>
    <name evidence="2" type="ORF">NCTC11645_00245</name>
</gene>
<dbReference type="PANTHER" id="PTHR40278">
    <property type="entry name" value="DNA UTILIZATION PROTEIN HOFN"/>
    <property type="match status" value="1"/>
</dbReference>
<keyword evidence="1" id="KW-0175">Coiled coil</keyword>
<protein>
    <submittedName>
        <fullName evidence="2">Fimbrial assembly protein (PilN)</fullName>
    </submittedName>
</protein>
<feature type="coiled-coil region" evidence="1">
    <location>
        <begin position="48"/>
        <end position="75"/>
    </location>
</feature>
<accession>A0A377HIU2</accession>
<dbReference type="EMBL" id="UGHD01000002">
    <property type="protein sequence ID" value="STO55943.1"/>
    <property type="molecule type" value="Genomic_DNA"/>
</dbReference>
<proteinExistence type="predicted"/>
<dbReference type="Proteomes" id="UP000254512">
    <property type="component" value="Unassembled WGS sequence"/>
</dbReference>
<dbReference type="InterPro" id="IPR052534">
    <property type="entry name" value="Extracell_DNA_Util/SecSys_Comp"/>
</dbReference>
<sequence>MGSSINLLPWREMLRQATRRRFFNKAVFGLVLVSLLVVAGRWVVYHQLTQQEARNVRLQQEIDQLNTSLREFAKREVERDELQRRLTLVNSLQKQRNNATLLFNLLPQVIPDGVVLDKVSMTVGSVMIEGRSRDNAKLASLLALLESNAGVEHVQIHSIINNAGSPSRVAKNFRATFYLSDYVTLELPEEDNNNGR</sequence>
<evidence type="ECO:0000313" key="2">
    <source>
        <dbReference type="EMBL" id="STO55943.1"/>
    </source>
</evidence>
<organism evidence="2 3">
    <name type="scientific">Grimontia hollisae</name>
    <name type="common">Vibrio hollisae</name>
    <dbReference type="NCBI Taxonomy" id="673"/>
    <lineage>
        <taxon>Bacteria</taxon>
        <taxon>Pseudomonadati</taxon>
        <taxon>Pseudomonadota</taxon>
        <taxon>Gammaproteobacteria</taxon>
        <taxon>Vibrionales</taxon>
        <taxon>Vibrionaceae</taxon>
        <taxon>Grimontia</taxon>
    </lineage>
</organism>
<name>A0A377HIU2_GRIHO</name>
<dbReference type="PANTHER" id="PTHR40278:SF1">
    <property type="entry name" value="DNA UTILIZATION PROTEIN HOFN"/>
    <property type="match status" value="1"/>
</dbReference>
<reference evidence="2 3" key="1">
    <citation type="submission" date="2018-06" db="EMBL/GenBank/DDBJ databases">
        <authorList>
            <consortium name="Pathogen Informatics"/>
            <person name="Doyle S."/>
        </authorList>
    </citation>
    <scope>NUCLEOTIDE SEQUENCE [LARGE SCALE GENOMIC DNA]</scope>
    <source>
        <strain evidence="2 3">NCTC11645</strain>
    </source>
</reference>
<evidence type="ECO:0000313" key="3">
    <source>
        <dbReference type="Proteomes" id="UP000254512"/>
    </source>
</evidence>
<dbReference type="Pfam" id="PF05137">
    <property type="entry name" value="PilN"/>
    <property type="match status" value="1"/>
</dbReference>
<dbReference type="AlphaFoldDB" id="A0A377HIU2"/>
<dbReference type="STRING" id="673.AL542_08395"/>
<dbReference type="RefSeq" id="WP_115659292.1">
    <property type="nucleotide sequence ID" value="NZ_UGHD01000002.1"/>
</dbReference>
<evidence type="ECO:0000256" key="1">
    <source>
        <dbReference type="SAM" id="Coils"/>
    </source>
</evidence>
<dbReference type="InterPro" id="IPR007813">
    <property type="entry name" value="PilN"/>
</dbReference>